<gene>
    <name evidence="1" type="ORF">SAMN04489712_111167</name>
</gene>
<keyword evidence="2" id="KW-1185">Reference proteome</keyword>
<name>A0A1H6CVM8_9ACTN</name>
<evidence type="ECO:0000313" key="2">
    <source>
        <dbReference type="Proteomes" id="UP000236723"/>
    </source>
</evidence>
<dbReference type="EMBL" id="FNVO01000011">
    <property type="protein sequence ID" value="SEG76466.1"/>
    <property type="molecule type" value="Genomic_DNA"/>
</dbReference>
<reference evidence="2" key="1">
    <citation type="submission" date="2016-10" db="EMBL/GenBank/DDBJ databases">
        <authorList>
            <person name="Varghese N."/>
            <person name="Submissions S."/>
        </authorList>
    </citation>
    <scope>NUCLEOTIDE SEQUENCE [LARGE SCALE GENOMIC DNA]</scope>
    <source>
        <strain evidence="2">DSM 43163</strain>
    </source>
</reference>
<dbReference type="Proteomes" id="UP000236723">
    <property type="component" value="Unassembled WGS sequence"/>
</dbReference>
<evidence type="ECO:0000313" key="1">
    <source>
        <dbReference type="EMBL" id="SEG76466.1"/>
    </source>
</evidence>
<sequence>MFFAAGTRPLADLGPLSAVSAAFPTSALFSALASYDGLRR</sequence>
<dbReference type="RefSeq" id="WP_268817529.1">
    <property type="nucleotide sequence ID" value="NZ_FNVO01000011.1"/>
</dbReference>
<protein>
    <submittedName>
        <fullName evidence="1">Uncharacterized protein</fullName>
    </submittedName>
</protein>
<organism evidence="1 2">
    <name type="scientific">Thermomonospora echinospora</name>
    <dbReference type="NCBI Taxonomy" id="1992"/>
    <lineage>
        <taxon>Bacteria</taxon>
        <taxon>Bacillati</taxon>
        <taxon>Actinomycetota</taxon>
        <taxon>Actinomycetes</taxon>
        <taxon>Streptosporangiales</taxon>
        <taxon>Thermomonosporaceae</taxon>
        <taxon>Thermomonospora</taxon>
    </lineage>
</organism>
<proteinExistence type="predicted"/>
<dbReference type="AlphaFoldDB" id="A0A1H6CVM8"/>
<accession>A0A1H6CVM8</accession>